<keyword evidence="9" id="KW-0496">Mitochondrion</keyword>
<evidence type="ECO:0000256" key="6">
    <source>
        <dbReference type="ARBA" id="ARBA00022884"/>
    </source>
</evidence>
<evidence type="ECO:0000256" key="7">
    <source>
        <dbReference type="ARBA" id="ARBA00022946"/>
    </source>
</evidence>
<evidence type="ECO:0000313" key="12">
    <source>
        <dbReference type="EMBL" id="KAK3867106.1"/>
    </source>
</evidence>
<accession>A0AAE1F4X4</accession>
<dbReference type="Pfam" id="PF13812">
    <property type="entry name" value="PPR_3"/>
    <property type="match status" value="1"/>
</dbReference>
<dbReference type="InterPro" id="IPR055063">
    <property type="entry name" value="Rib_mS39_PPR"/>
</dbReference>
<evidence type="ECO:0000256" key="8">
    <source>
        <dbReference type="ARBA" id="ARBA00022980"/>
    </source>
</evidence>
<evidence type="ECO:0000313" key="13">
    <source>
        <dbReference type="Proteomes" id="UP001286313"/>
    </source>
</evidence>
<dbReference type="GO" id="GO:0006417">
    <property type="term" value="P:regulation of translation"/>
    <property type="evidence" value="ECO:0007669"/>
    <property type="project" value="UniProtKB-KW"/>
</dbReference>
<dbReference type="GO" id="GO:0005840">
    <property type="term" value="C:ribosome"/>
    <property type="evidence" value="ECO:0007669"/>
    <property type="project" value="UniProtKB-KW"/>
</dbReference>
<dbReference type="GO" id="GO:1990904">
    <property type="term" value="C:ribonucleoprotein complex"/>
    <property type="evidence" value="ECO:0007669"/>
    <property type="project" value="UniProtKB-KW"/>
</dbReference>
<dbReference type="GO" id="GO:0043024">
    <property type="term" value="F:ribosomal small subunit binding"/>
    <property type="evidence" value="ECO:0007669"/>
    <property type="project" value="InterPro"/>
</dbReference>
<evidence type="ECO:0000256" key="3">
    <source>
        <dbReference type="ARBA" id="ARBA00022730"/>
    </source>
</evidence>
<dbReference type="InterPro" id="IPR002885">
    <property type="entry name" value="PPR_rpt"/>
</dbReference>
<dbReference type="GO" id="GO:0019843">
    <property type="term" value="F:rRNA binding"/>
    <property type="evidence" value="ECO:0007669"/>
    <property type="project" value="UniProtKB-KW"/>
</dbReference>
<keyword evidence="7" id="KW-0809">Transit peptide</keyword>
<dbReference type="EMBL" id="JAWQEG010003275">
    <property type="protein sequence ID" value="KAK3867106.1"/>
    <property type="molecule type" value="Genomic_DNA"/>
</dbReference>
<dbReference type="InterPro" id="IPR011990">
    <property type="entry name" value="TPR-like_helical_dom_sf"/>
</dbReference>
<evidence type="ECO:0000256" key="1">
    <source>
        <dbReference type="ARBA" id="ARBA00004173"/>
    </source>
</evidence>
<comment type="similarity">
    <text evidence="2">Belongs to the mitochondrion-specific ribosomal protein mS39 family.</text>
</comment>
<keyword evidence="6" id="KW-0694">RNA-binding</keyword>
<dbReference type="PANTHER" id="PTHR16276">
    <property type="entry name" value="PENTATRICOPEPTIDE REPEAT DOMAIN-CONTAINING PROTEIN 3"/>
    <property type="match status" value="1"/>
</dbReference>
<keyword evidence="5" id="KW-0810">Translation regulation</keyword>
<dbReference type="InterPro" id="IPR037387">
    <property type="entry name" value="PTCD3"/>
</dbReference>
<sequence length="663" mass="75872">MRGSIHHTFHRLLKCLDLRSSLPRRTLSTSIPLSHQEIVIPKRIQRSPTDILQALASTIKRDTSGPHYKHHDDPYLTPASNSLKRMYSLSKESGRKAARWIRDSNPQLFLHTPDDPHIKAFAPTVRYTEDDASEAVLRELVRQNEVSDAITMYRICKDKNIDLSDEAKQELLELVCYSNGEDQLEEDWLEERWHRQTTTTIRKTWNDDGVAEELFQSLGEKKSPAYCALIRGMTQYYQVDRAWQLYKECQERELPLDTNTYNSLIRVSSFLRDASDLRWQLVKELLATMAESGVQPNLGTLNSTLEALTQVAGWREARGLSLQVLREFTQAGIEPSLATYYFLLLIHCRERGPVSHLLLDMLDHMQGRAFQARHLKDTYFFVTAMNIARNHIQNLEAARHVDDLLHTGNNYCLIGDSYRESVYYRHYFALMCSQMPIDQFMEVYSDLSPHIYTPERDVMEMILKFTTLHNALQYIPQLYSDMVAYNLGNQEKLLTLVLSAAAQHQPADDNIELTEKMGRVAEDIWTRVEELRQDKTRINQITWTGQMLGDVLMCLVVSGNYKLCQVVLKDATLKAHTILGYIPPPALRVMLDAAIQRKDGDTGLEVVKYALESGHHETGELALHLRSSLNLTPRQKAKLTTALGTDIMTEATSSDSDSEGCQP</sequence>
<dbReference type="AlphaFoldDB" id="A0AAE1F4X4"/>
<dbReference type="GO" id="GO:0005739">
    <property type="term" value="C:mitochondrion"/>
    <property type="evidence" value="ECO:0007669"/>
    <property type="project" value="UniProtKB-SubCell"/>
</dbReference>
<dbReference type="PANTHER" id="PTHR16276:SF1">
    <property type="entry name" value="SMALL RIBOSOMAL SUBUNIT PROTEIN MS39"/>
    <property type="match status" value="1"/>
</dbReference>
<name>A0AAE1F4X4_PETCI</name>
<gene>
    <name evidence="12" type="ORF">Pcinc_027420</name>
</gene>
<keyword evidence="10" id="KW-0687">Ribonucleoprotein</keyword>
<keyword evidence="13" id="KW-1185">Reference proteome</keyword>
<keyword evidence="4" id="KW-0677">Repeat</keyword>
<organism evidence="12 13">
    <name type="scientific">Petrolisthes cinctipes</name>
    <name type="common">Flat porcelain crab</name>
    <dbReference type="NCBI Taxonomy" id="88211"/>
    <lineage>
        <taxon>Eukaryota</taxon>
        <taxon>Metazoa</taxon>
        <taxon>Ecdysozoa</taxon>
        <taxon>Arthropoda</taxon>
        <taxon>Crustacea</taxon>
        <taxon>Multicrustacea</taxon>
        <taxon>Malacostraca</taxon>
        <taxon>Eumalacostraca</taxon>
        <taxon>Eucarida</taxon>
        <taxon>Decapoda</taxon>
        <taxon>Pleocyemata</taxon>
        <taxon>Anomura</taxon>
        <taxon>Galatheoidea</taxon>
        <taxon>Porcellanidae</taxon>
        <taxon>Petrolisthes</taxon>
    </lineage>
</organism>
<evidence type="ECO:0000256" key="2">
    <source>
        <dbReference type="ARBA" id="ARBA00008551"/>
    </source>
</evidence>
<dbReference type="GO" id="GO:0032543">
    <property type="term" value="P:mitochondrial translation"/>
    <property type="evidence" value="ECO:0007669"/>
    <property type="project" value="InterPro"/>
</dbReference>
<evidence type="ECO:0000256" key="4">
    <source>
        <dbReference type="ARBA" id="ARBA00022737"/>
    </source>
</evidence>
<evidence type="ECO:0000256" key="9">
    <source>
        <dbReference type="ARBA" id="ARBA00023128"/>
    </source>
</evidence>
<comment type="caution">
    <text evidence="12">The sequence shown here is derived from an EMBL/GenBank/DDBJ whole genome shotgun (WGS) entry which is preliminary data.</text>
</comment>
<reference evidence="12" key="1">
    <citation type="submission" date="2023-10" db="EMBL/GenBank/DDBJ databases">
        <title>Genome assemblies of two species of porcelain crab, Petrolisthes cinctipes and Petrolisthes manimaculis (Anomura: Porcellanidae).</title>
        <authorList>
            <person name="Angst P."/>
        </authorList>
    </citation>
    <scope>NUCLEOTIDE SEQUENCE</scope>
    <source>
        <strain evidence="12">PB745_01</strain>
        <tissue evidence="12">Gill</tissue>
    </source>
</reference>
<evidence type="ECO:0000256" key="10">
    <source>
        <dbReference type="ARBA" id="ARBA00023274"/>
    </source>
</evidence>
<dbReference type="Gene3D" id="1.25.40.10">
    <property type="entry name" value="Tetratricopeptide repeat domain"/>
    <property type="match status" value="2"/>
</dbReference>
<evidence type="ECO:0000256" key="11">
    <source>
        <dbReference type="ARBA" id="ARBA00035134"/>
    </source>
</evidence>
<keyword evidence="8" id="KW-0689">Ribosomal protein</keyword>
<comment type="subcellular location">
    <subcellularLocation>
        <location evidence="1">Mitochondrion</location>
    </subcellularLocation>
</comment>
<proteinExistence type="inferred from homology"/>
<protein>
    <recommendedName>
        <fullName evidence="11">Small ribosomal subunit protein mS39</fullName>
    </recommendedName>
</protein>
<dbReference type="Pfam" id="PF22330">
    <property type="entry name" value="Rib_mS39_PPR"/>
    <property type="match status" value="1"/>
</dbReference>
<evidence type="ECO:0000256" key="5">
    <source>
        <dbReference type="ARBA" id="ARBA00022845"/>
    </source>
</evidence>
<dbReference type="Proteomes" id="UP001286313">
    <property type="component" value="Unassembled WGS sequence"/>
</dbReference>
<keyword evidence="3" id="KW-0699">rRNA-binding</keyword>